<keyword evidence="2" id="KW-0695">RNA-directed DNA polymerase</keyword>
<evidence type="ECO:0000313" key="3">
    <source>
        <dbReference type="Proteomes" id="UP000779070"/>
    </source>
</evidence>
<sequence length="661" mass="78173">MSKVKIDKHDHLRVMLTDTLPYEVPITFLNEGAYFYLRSQDKKSRHYKKVDEEISKFVDHFFYVDTYTAPYNYRISKNSKSKRLLSVPHPTIQRQITKLYGEYDSLITELCSRSPISLRAPHKIASRYYEKELASFSLLDKDTGVETEKDAFEQTSVYASSYFTYKKYNFLYKYYDSYESHRIEKKFDFLTKFDISKCFHNIYTPTFTWAVKGKDFSKRYSDYYSFDLQFRKLMEDSNDLESSGILVGPEFSRIYAEVILQNIDLNIIMRLKNDCELYFDSDYTIRRYVDDYFLYTKSMAASTTIMEVVVDELENYKLFINESKTENYQVPFITGLTIAKMDCKKLVNEYFDLITKDNPDVDDIKFISSINPSRKSNLFIRDLKRLVKVNNVSYESLTGYALGEIRRMLFRLIEDERVIQAINNKETDRIMKLCVFSLEVSFFIYSMDIRVRTTYIITQLVVGLNGLTENSSVEFKDVVRKKIYDESMLLLSKMKDKGKANSIETLNLLVSIKTNFSDYPISQSTLLDLFDIKHNDEGVIEQNKVPLGYFQIMVLSWFNGNSRKEITEFLQCEVMRKIELSDDDAIKQSTELTCMLFDSFSNPFFTDEFKYGLIDMLSKKLRMRFSNKKVIEYLKGRDWFFTWKENNLAQVLMKKELRSPY</sequence>
<gene>
    <name evidence="2" type="ORF">JYA62_14470</name>
</gene>
<evidence type="ECO:0000259" key="1">
    <source>
        <dbReference type="PROSITE" id="PS50878"/>
    </source>
</evidence>
<accession>A0ABS3A302</accession>
<comment type="caution">
    <text evidence="2">The sequence shown here is derived from an EMBL/GenBank/DDBJ whole genome shotgun (WGS) entry which is preliminary data.</text>
</comment>
<dbReference type="EMBL" id="JAFHLB010000018">
    <property type="protein sequence ID" value="MBN3578871.1"/>
    <property type="molecule type" value="Genomic_DNA"/>
</dbReference>
<organism evidence="2 3">
    <name type="scientific">Vibrio neptunius</name>
    <dbReference type="NCBI Taxonomy" id="170651"/>
    <lineage>
        <taxon>Bacteria</taxon>
        <taxon>Pseudomonadati</taxon>
        <taxon>Pseudomonadota</taxon>
        <taxon>Gammaproteobacteria</taxon>
        <taxon>Vibrionales</taxon>
        <taxon>Vibrionaceae</taxon>
        <taxon>Vibrio</taxon>
    </lineage>
</organism>
<dbReference type="CDD" id="cd01646">
    <property type="entry name" value="RT_Bac_retron_I"/>
    <property type="match status" value="1"/>
</dbReference>
<evidence type="ECO:0000313" key="2">
    <source>
        <dbReference type="EMBL" id="MBN3578871.1"/>
    </source>
</evidence>
<name>A0ABS3A302_9VIBR</name>
<dbReference type="NCBIfam" id="NF041748">
    <property type="entry name" value="Drt3b"/>
    <property type="match status" value="1"/>
</dbReference>
<dbReference type="PROSITE" id="PS50878">
    <property type="entry name" value="RT_POL"/>
    <property type="match status" value="1"/>
</dbReference>
<feature type="domain" description="Reverse transcriptase" evidence="1">
    <location>
        <begin position="77"/>
        <end position="338"/>
    </location>
</feature>
<dbReference type="GO" id="GO:0003964">
    <property type="term" value="F:RNA-directed DNA polymerase activity"/>
    <property type="evidence" value="ECO:0007669"/>
    <property type="project" value="UniProtKB-KW"/>
</dbReference>
<dbReference type="Pfam" id="PF00078">
    <property type="entry name" value="RVT_1"/>
    <property type="match status" value="1"/>
</dbReference>
<keyword evidence="2" id="KW-0548">Nucleotidyltransferase</keyword>
<keyword evidence="3" id="KW-1185">Reference proteome</keyword>
<keyword evidence="2" id="KW-0808">Transferase</keyword>
<dbReference type="RefSeq" id="WP_206370939.1">
    <property type="nucleotide sequence ID" value="NZ_CAWPTM010000083.1"/>
</dbReference>
<reference evidence="2 3" key="1">
    <citation type="submission" date="2021-02" db="EMBL/GenBank/DDBJ databases">
        <title>Draft Genome Sequences of 5 Vibrio neptunius Strains Isolated From of Bivalve Hatcheries.</title>
        <authorList>
            <person name="Galvis F."/>
            <person name="Barja J.L."/>
            <person name="Lemos M.L."/>
            <person name="Balado M."/>
        </authorList>
    </citation>
    <scope>NUCLEOTIDE SEQUENCE [LARGE SCALE GENOMIC DNA]</scope>
    <source>
        <strain evidence="2 3">PP-145.98</strain>
    </source>
</reference>
<dbReference type="Proteomes" id="UP000779070">
    <property type="component" value="Unassembled WGS sequence"/>
</dbReference>
<dbReference type="InterPro" id="IPR000477">
    <property type="entry name" value="RT_dom"/>
</dbReference>
<protein>
    <submittedName>
        <fullName evidence="2">RNA-directed DNA polymerase</fullName>
    </submittedName>
</protein>
<proteinExistence type="predicted"/>